<reference evidence="3" key="1">
    <citation type="submission" date="2023-06" db="EMBL/GenBank/DDBJ databases">
        <title>Survivors Of The Sea: Transcriptome response of Skeletonema marinoi to long-term dormancy.</title>
        <authorList>
            <person name="Pinder M.I.M."/>
            <person name="Kourtchenko O."/>
            <person name="Robertson E.K."/>
            <person name="Larsson T."/>
            <person name="Maumus F."/>
            <person name="Osuna-Cruz C.M."/>
            <person name="Vancaester E."/>
            <person name="Stenow R."/>
            <person name="Vandepoele K."/>
            <person name="Ploug H."/>
            <person name="Bruchert V."/>
            <person name="Godhe A."/>
            <person name="Topel M."/>
        </authorList>
    </citation>
    <scope>NUCLEOTIDE SEQUENCE</scope>
    <source>
        <strain evidence="3">R05AC</strain>
    </source>
</reference>
<proteinExistence type="predicted"/>
<evidence type="ECO:0000313" key="3">
    <source>
        <dbReference type="EMBL" id="KAK1735175.1"/>
    </source>
</evidence>
<feature type="compositionally biased region" description="Polar residues" evidence="2">
    <location>
        <begin position="535"/>
        <end position="544"/>
    </location>
</feature>
<feature type="region of interest" description="Disordered" evidence="2">
    <location>
        <begin position="570"/>
        <end position="591"/>
    </location>
</feature>
<dbReference type="Proteomes" id="UP001224775">
    <property type="component" value="Unassembled WGS sequence"/>
</dbReference>
<protein>
    <submittedName>
        <fullName evidence="3">Uncharacterized protein</fullName>
    </submittedName>
</protein>
<organism evidence="3 4">
    <name type="scientific">Skeletonema marinoi</name>
    <dbReference type="NCBI Taxonomy" id="267567"/>
    <lineage>
        <taxon>Eukaryota</taxon>
        <taxon>Sar</taxon>
        <taxon>Stramenopiles</taxon>
        <taxon>Ochrophyta</taxon>
        <taxon>Bacillariophyta</taxon>
        <taxon>Coscinodiscophyceae</taxon>
        <taxon>Thalassiosirophycidae</taxon>
        <taxon>Thalassiosirales</taxon>
        <taxon>Skeletonemataceae</taxon>
        <taxon>Skeletonema</taxon>
        <taxon>Skeletonema marinoi-dohrnii complex</taxon>
    </lineage>
</organism>
<gene>
    <name evidence="3" type="ORF">QTG54_014241</name>
</gene>
<accession>A0AAD8XXD4</accession>
<evidence type="ECO:0000256" key="1">
    <source>
        <dbReference type="SAM" id="Coils"/>
    </source>
</evidence>
<comment type="caution">
    <text evidence="3">The sequence shown here is derived from an EMBL/GenBank/DDBJ whole genome shotgun (WGS) entry which is preliminary data.</text>
</comment>
<name>A0AAD8XXD4_9STRA</name>
<feature type="region of interest" description="Disordered" evidence="2">
    <location>
        <begin position="173"/>
        <end position="211"/>
    </location>
</feature>
<evidence type="ECO:0000313" key="4">
    <source>
        <dbReference type="Proteomes" id="UP001224775"/>
    </source>
</evidence>
<dbReference type="EMBL" id="JATAAI010000035">
    <property type="protein sequence ID" value="KAK1735175.1"/>
    <property type="molecule type" value="Genomic_DNA"/>
</dbReference>
<feature type="region of interest" description="Disordered" evidence="2">
    <location>
        <begin position="491"/>
        <end position="544"/>
    </location>
</feature>
<keyword evidence="4" id="KW-1185">Reference proteome</keyword>
<dbReference type="AlphaFoldDB" id="A0AAD8XXD4"/>
<keyword evidence="1" id="KW-0175">Coiled coil</keyword>
<evidence type="ECO:0000256" key="2">
    <source>
        <dbReference type="SAM" id="MobiDB-lite"/>
    </source>
</evidence>
<feature type="coiled-coil region" evidence="1">
    <location>
        <begin position="54"/>
        <end position="81"/>
    </location>
</feature>
<sequence length="782" mass="87406">MATSTDTSLIMQTQTDVSALSTQPSVLSAESENIRRLQREVYCIESTLRAIGKKNSCSKERITLKSKLDAAKEELDAVLEDQQHLRSISSDGSQDLLSFSDEDQLLVVPPGSPKAHSTLILSHDLQSLEDLLEQTPKWSLPWFEIKQQLDAETKKCELQKKIEHEMVVHDKTGPITPHLQKECEIQKDDEEDKTRSTNPPKQNKMKEKDNHTVFPKDRELPATAVAKNESIFRRMSADDDAESISRPLRNVKTSPTYDSSACHANSHSKKLDVTVTVVSVDGVIARRKEPKSKLPTQRTKNDASIGDTVTIVASFSQILSGKEFQTHLPSDPIEVETSVIPNQPFPQELVEWPNDGDELTLGGNHIGLSTYQYTREFQLEKQRDGKPYTKRFTPQTCPINISMSRRGKMLSLGKANLVITGEERGVSTSVVPISINHQHSKVKHMKKLLKGSKKSIPMVRIQGDNVQFGLKSDDAMLRVLVSVRVGSGDQKVHMKHPAPTPAPIAYIEPSDNDYDHESVEDHQDESDKNIEEEMVTSNPDDTTTNVQLDKKIERMRACIKPFKETKSERILRYKGGETSDDGSSNSDDSLATSVLNDVHPRAASPHTTQLIDVNVSPMKDESSKKPAYKSNPGVDNLIQEVCTSLNFDIAEMWLHEGMSYHLINSHVQHLARNKSIYDELQAVYRGEGASERTHRLSMSMCKWAKKTGKVLWITAHHTPRLAQALKYSVSGVKLAVAVPICHEGTYATVIYFSMKGSIKEPFAPGVEDYLTKMSGKLVLMTK</sequence>
<feature type="compositionally biased region" description="Basic and acidic residues" evidence="2">
    <location>
        <begin position="513"/>
        <end position="531"/>
    </location>
</feature>